<sequence>MGYKLLLTYFFISSQLLHSQTEKVKGTVMCNDFTLQGIEVVNLVSKNIVITNNSGVFSILAKVGDEIIFISKNYEYKTITFKEADFQNTNLVIKLIKKTEELDEVVITNKIIAPLIPNMQELLDTQVPDDAYSQKKNPFGTDGSITYGPDIIKIFGRMAKLFTKQKENKAKEIIKMDFKELAKNNISQEFFSKYLKLNPDEIHLFLEFCDADSKSKKLIENSNELELMDFLFAKNSEFKKLNKD</sequence>
<dbReference type="AlphaFoldDB" id="A0A1M5F3E5"/>
<dbReference type="OrthoDB" id="1431099at2"/>
<accession>A0A1M5F3E5</accession>
<name>A0A1M5F3E5_9FLAO</name>
<keyword evidence="2" id="KW-1185">Reference proteome</keyword>
<dbReference type="RefSeq" id="WP_073367805.1">
    <property type="nucleotide sequence ID" value="NZ_FQWB01000001.1"/>
</dbReference>
<reference evidence="2" key="1">
    <citation type="submission" date="2016-11" db="EMBL/GenBank/DDBJ databases">
        <authorList>
            <person name="Varghese N."/>
            <person name="Submissions S."/>
        </authorList>
    </citation>
    <scope>NUCLEOTIDE SEQUENCE [LARGE SCALE GENOMIC DNA]</scope>
    <source>
        <strain evidence="2">DSM 19978</strain>
    </source>
</reference>
<proteinExistence type="predicted"/>
<organism evidence="1 2">
    <name type="scientific">Flavobacterium fluvii</name>
    <dbReference type="NCBI Taxonomy" id="468056"/>
    <lineage>
        <taxon>Bacteria</taxon>
        <taxon>Pseudomonadati</taxon>
        <taxon>Bacteroidota</taxon>
        <taxon>Flavobacteriia</taxon>
        <taxon>Flavobacteriales</taxon>
        <taxon>Flavobacteriaceae</taxon>
        <taxon>Flavobacterium</taxon>
    </lineage>
</organism>
<evidence type="ECO:0000313" key="1">
    <source>
        <dbReference type="EMBL" id="SHF85898.1"/>
    </source>
</evidence>
<dbReference type="Proteomes" id="UP000184516">
    <property type="component" value="Unassembled WGS sequence"/>
</dbReference>
<dbReference type="STRING" id="468056.SAMN05443549_101600"/>
<protein>
    <recommendedName>
        <fullName evidence="3">CarboxypepD_reg-like domain-containing protein</fullName>
    </recommendedName>
</protein>
<dbReference type="EMBL" id="FQWB01000001">
    <property type="protein sequence ID" value="SHF85898.1"/>
    <property type="molecule type" value="Genomic_DNA"/>
</dbReference>
<gene>
    <name evidence="1" type="ORF">SAMN05443549_101600</name>
</gene>
<evidence type="ECO:0008006" key="3">
    <source>
        <dbReference type="Google" id="ProtNLM"/>
    </source>
</evidence>
<evidence type="ECO:0000313" key="2">
    <source>
        <dbReference type="Proteomes" id="UP000184516"/>
    </source>
</evidence>